<dbReference type="GO" id="GO:0006308">
    <property type="term" value="P:DNA catabolic process"/>
    <property type="evidence" value="ECO:0007669"/>
    <property type="project" value="UniProtKB-UniRule"/>
</dbReference>
<reference evidence="8 9" key="1">
    <citation type="journal article" date="2016" name="Nat. Commun.">
        <title>Thousands of microbial genomes shed light on interconnected biogeochemical processes in an aquifer system.</title>
        <authorList>
            <person name="Anantharaman K."/>
            <person name="Brown C.T."/>
            <person name="Hug L.A."/>
            <person name="Sharon I."/>
            <person name="Castelle C.J."/>
            <person name="Probst A.J."/>
            <person name="Thomas B.C."/>
            <person name="Singh A."/>
            <person name="Wilkins M.J."/>
            <person name="Karaoz U."/>
            <person name="Brodie E.L."/>
            <person name="Williams K.H."/>
            <person name="Hubbard S.S."/>
            <person name="Banfield J.F."/>
        </authorList>
    </citation>
    <scope>NUCLEOTIDE SEQUENCE [LARGE SCALE GENOMIC DNA]</scope>
</reference>
<dbReference type="GO" id="GO:0009318">
    <property type="term" value="C:exodeoxyribonuclease VII complex"/>
    <property type="evidence" value="ECO:0007669"/>
    <property type="project" value="UniProtKB-UniRule"/>
</dbReference>
<dbReference type="EMBL" id="MHHS01000016">
    <property type="protein sequence ID" value="OGY37196.1"/>
    <property type="molecule type" value="Genomic_DNA"/>
</dbReference>
<keyword evidence="5" id="KW-0269">Exonuclease</keyword>
<evidence type="ECO:0000256" key="2">
    <source>
        <dbReference type="ARBA" id="ARBA00022490"/>
    </source>
</evidence>
<comment type="similarity">
    <text evidence="1">Belongs to the XseB family.</text>
</comment>
<name>A0A1G1XBI6_9BACT</name>
<dbReference type="InterPro" id="IPR003761">
    <property type="entry name" value="Exonuc_VII_S"/>
</dbReference>
<dbReference type="GO" id="GO:0008855">
    <property type="term" value="F:exodeoxyribonuclease VII activity"/>
    <property type="evidence" value="ECO:0007669"/>
    <property type="project" value="UniProtKB-UniRule"/>
</dbReference>
<dbReference type="SUPFAM" id="SSF116842">
    <property type="entry name" value="XseB-like"/>
    <property type="match status" value="1"/>
</dbReference>
<dbReference type="NCBIfam" id="TIGR01280">
    <property type="entry name" value="xseB"/>
    <property type="match status" value="1"/>
</dbReference>
<dbReference type="Pfam" id="PF02609">
    <property type="entry name" value="Exonuc_VII_S"/>
    <property type="match status" value="1"/>
</dbReference>
<dbReference type="AlphaFoldDB" id="A0A1G1XBI6"/>
<keyword evidence="7" id="KW-0175">Coiled coil</keyword>
<comment type="caution">
    <text evidence="8">The sequence shown here is derived from an EMBL/GenBank/DDBJ whole genome shotgun (WGS) entry which is preliminary data.</text>
</comment>
<accession>A0A1G1XBI6</accession>
<evidence type="ECO:0000256" key="5">
    <source>
        <dbReference type="ARBA" id="ARBA00022839"/>
    </source>
</evidence>
<gene>
    <name evidence="8" type="ORF">A3E36_01185</name>
</gene>
<protein>
    <recommendedName>
        <fullName evidence="6">Exodeoxyribonuclease VII small subunit</fullName>
        <ecNumber evidence="6">3.1.11.6</ecNumber>
    </recommendedName>
</protein>
<dbReference type="EC" id="3.1.11.6" evidence="6"/>
<evidence type="ECO:0000256" key="4">
    <source>
        <dbReference type="ARBA" id="ARBA00022801"/>
    </source>
</evidence>
<organism evidence="8 9">
    <name type="scientific">Candidatus Andersenbacteria bacterium RIFCSPHIGHO2_12_FULL_45_11b</name>
    <dbReference type="NCBI Taxonomy" id="1797282"/>
    <lineage>
        <taxon>Bacteria</taxon>
        <taxon>Candidatus Anderseniibacteriota</taxon>
    </lineage>
</organism>
<evidence type="ECO:0000256" key="7">
    <source>
        <dbReference type="SAM" id="Coils"/>
    </source>
</evidence>
<dbReference type="InterPro" id="IPR037004">
    <property type="entry name" value="Exonuc_VII_ssu_sf"/>
</dbReference>
<evidence type="ECO:0000313" key="8">
    <source>
        <dbReference type="EMBL" id="OGY37196.1"/>
    </source>
</evidence>
<dbReference type="Gene3D" id="1.10.287.1040">
    <property type="entry name" value="Exonuclease VII, small subunit"/>
    <property type="match status" value="1"/>
</dbReference>
<proteinExistence type="inferred from homology"/>
<feature type="coiled-coil region" evidence="7">
    <location>
        <begin position="14"/>
        <end position="65"/>
    </location>
</feature>
<evidence type="ECO:0000256" key="1">
    <source>
        <dbReference type="ARBA" id="ARBA00009998"/>
    </source>
</evidence>
<sequence>MTKSEKKFDFTKGYDELEEIVKDFESRELDLEKDLPKFEQGLKLAGQLQERLKEIENTVQEIEKTYS</sequence>
<evidence type="ECO:0000313" key="9">
    <source>
        <dbReference type="Proteomes" id="UP000177941"/>
    </source>
</evidence>
<keyword evidence="4" id="KW-0378">Hydrolase</keyword>
<dbReference type="Proteomes" id="UP000177941">
    <property type="component" value="Unassembled WGS sequence"/>
</dbReference>
<evidence type="ECO:0000256" key="3">
    <source>
        <dbReference type="ARBA" id="ARBA00022722"/>
    </source>
</evidence>
<keyword evidence="2" id="KW-0963">Cytoplasm</keyword>
<evidence type="ECO:0000256" key="6">
    <source>
        <dbReference type="NCBIfam" id="TIGR01280"/>
    </source>
</evidence>
<keyword evidence="3" id="KW-0540">Nuclease</keyword>